<sequence length="844" mass="86901">MRGGRRLWLIVAAVVVVVLAVVIAVIATSGGDDRAVSERSMTIAGVPEGTTPVSLDASLFLPATLPAPAVILAHGFGGSKDDLTSEARTLAGRGYVVVAYSARGFGASGGLVHLDSPDYEIADARRIIDRLATMPEVERDGPNDPRVGIAGGSYGGGVALLAAAYDRRVDAIAADITWNDLSQALFPNGVFKRAWAGQLFSQAANTATENGCGKFAPDVCAAYQASATAGAPTAALQTLMRASSPASVLGRITAPTLLTQGQQDSLFPIDQAVRNATGIAANGTPVRMQWRTGGHDQPGGDISSAVQSWFATVLQDKRTPQSGFSADVADGALSADTGRSKARPLSAASLDAAQKTRQMPLLGGTQLVNAPAGGTPTAITAVPGIGSLLATATSVTGGVSLSALPGQAGGFVSAPLASDTLVGGSSTVRLRVTPLTTSDATLFVSLVDVDTDGKRTQPSGLVTPVRLTGLTPGQPTSVTVNLPTVVRTVAAGHRVAVQVSTTDLGFALPTDARTYSIALDSPTLSLTTLTGEARSAPFPWAWPIAGIVVLLALIAGISFAGWRRGRTESADVPADDVSPIVVEGLVKEYGDSYRAVDGVSFSVEKGQVVGLLGPNGAGKTTVLRMMVGLISPTAGSIRLFGRHVGPGSAVLARVGAFIEGPGLLPHLSGRENLDLYWAATGRPRADADVETALEIAGLGASVDRKVRKYSQGMRQRLAIAQAMLGLPELLILDEPTNGLDPPQIAEMREVMRRYAATGRTVVVSSHLLSEVEQTCSHVVVMHKGRLITAGSVEELAGAATSTLAVADVAAAQRVLADAGIDADVVESRRHLEEAFLDLIGEESS</sequence>
<dbReference type="PROSITE" id="PS50893">
    <property type="entry name" value="ABC_TRANSPORTER_2"/>
    <property type="match status" value="1"/>
</dbReference>
<dbReference type="EMBL" id="CP108021">
    <property type="protein sequence ID" value="WUM18961.1"/>
    <property type="molecule type" value="Genomic_DNA"/>
</dbReference>
<dbReference type="Pfam" id="PF02129">
    <property type="entry name" value="Peptidase_S15"/>
    <property type="match status" value="1"/>
</dbReference>
<evidence type="ECO:0000259" key="7">
    <source>
        <dbReference type="PROSITE" id="PS50893"/>
    </source>
</evidence>
<name>A0AAU4JYV9_9NOCA</name>
<dbReference type="Pfam" id="PF00005">
    <property type="entry name" value="ABC_tran"/>
    <property type="match status" value="1"/>
</dbReference>
<evidence type="ECO:0000256" key="1">
    <source>
        <dbReference type="ARBA" id="ARBA00005417"/>
    </source>
</evidence>
<dbReference type="SUPFAM" id="SSF52540">
    <property type="entry name" value="P-loop containing nucleoside triphosphate hydrolases"/>
    <property type="match status" value="1"/>
</dbReference>
<dbReference type="Gene3D" id="3.40.50.300">
    <property type="entry name" value="P-loop containing nucleotide triphosphate hydrolases"/>
    <property type="match status" value="1"/>
</dbReference>
<organism evidence="8 9">
    <name type="scientific">Williamsia herbipolensis</name>
    <dbReference type="NCBI Taxonomy" id="1603258"/>
    <lineage>
        <taxon>Bacteria</taxon>
        <taxon>Bacillati</taxon>
        <taxon>Actinomycetota</taxon>
        <taxon>Actinomycetes</taxon>
        <taxon>Mycobacteriales</taxon>
        <taxon>Nocardiaceae</taxon>
        <taxon>Williamsia</taxon>
    </lineage>
</organism>
<gene>
    <name evidence="8" type="ORF">OG579_14645</name>
</gene>
<keyword evidence="6" id="KW-0812">Transmembrane</keyword>
<dbReference type="SMART" id="SM00939">
    <property type="entry name" value="PepX_C"/>
    <property type="match status" value="1"/>
</dbReference>
<dbReference type="InterPro" id="IPR027417">
    <property type="entry name" value="P-loop_NTPase"/>
</dbReference>
<keyword evidence="4 8" id="KW-0378">Hydrolase</keyword>
<keyword evidence="2" id="KW-0813">Transport</keyword>
<dbReference type="SUPFAM" id="SSF49785">
    <property type="entry name" value="Galactose-binding domain-like"/>
    <property type="match status" value="1"/>
</dbReference>
<dbReference type="Proteomes" id="UP001432128">
    <property type="component" value="Chromosome"/>
</dbReference>
<feature type="transmembrane region" description="Helical" evidence="6">
    <location>
        <begin position="540"/>
        <end position="562"/>
    </location>
</feature>
<dbReference type="RefSeq" id="WP_328856528.1">
    <property type="nucleotide sequence ID" value="NZ_CP108021.1"/>
</dbReference>
<keyword evidence="3" id="KW-0547">Nucleotide-binding</keyword>
<evidence type="ECO:0000313" key="8">
    <source>
        <dbReference type="EMBL" id="WUM18961.1"/>
    </source>
</evidence>
<dbReference type="InterPro" id="IPR008979">
    <property type="entry name" value="Galactose-bd-like_sf"/>
</dbReference>
<reference evidence="8 9" key="1">
    <citation type="submission" date="2022-10" db="EMBL/GenBank/DDBJ databases">
        <title>The complete genomes of actinobacterial strains from the NBC collection.</title>
        <authorList>
            <person name="Joergensen T.S."/>
            <person name="Alvarez Arevalo M."/>
            <person name="Sterndorff E.B."/>
            <person name="Faurdal D."/>
            <person name="Vuksanovic O."/>
            <person name="Mourched A.-S."/>
            <person name="Charusanti P."/>
            <person name="Shaw S."/>
            <person name="Blin K."/>
            <person name="Weber T."/>
        </authorList>
    </citation>
    <scope>NUCLEOTIDE SEQUENCE [LARGE SCALE GENOMIC DNA]</scope>
    <source>
        <strain evidence="8 9">NBC_00319</strain>
    </source>
</reference>
<dbReference type="Gene3D" id="3.40.50.1820">
    <property type="entry name" value="alpha/beta hydrolase"/>
    <property type="match status" value="1"/>
</dbReference>
<dbReference type="PROSITE" id="PS00211">
    <property type="entry name" value="ABC_TRANSPORTER_1"/>
    <property type="match status" value="1"/>
</dbReference>
<keyword evidence="9" id="KW-1185">Reference proteome</keyword>
<keyword evidence="6" id="KW-1133">Transmembrane helix</keyword>
<accession>A0AAU4JYV9</accession>
<protein>
    <submittedName>
        <fullName evidence="8">Alpha/beta fold hydrolase</fullName>
    </submittedName>
</protein>
<dbReference type="PANTHER" id="PTHR43335:SF4">
    <property type="entry name" value="ABC TRANSPORTER, ATP-BINDING PROTEIN"/>
    <property type="match status" value="1"/>
</dbReference>
<dbReference type="Pfam" id="PF08530">
    <property type="entry name" value="PepX_C"/>
    <property type="match status" value="1"/>
</dbReference>
<dbReference type="CDD" id="cd03268">
    <property type="entry name" value="ABC_BcrA_bacitracin_resist"/>
    <property type="match status" value="1"/>
</dbReference>
<evidence type="ECO:0000256" key="3">
    <source>
        <dbReference type="ARBA" id="ARBA00022741"/>
    </source>
</evidence>
<dbReference type="InterPro" id="IPR017871">
    <property type="entry name" value="ABC_transporter-like_CS"/>
</dbReference>
<dbReference type="InterPro" id="IPR013736">
    <property type="entry name" value="Xaa-Pro_dipept_C"/>
</dbReference>
<dbReference type="AlphaFoldDB" id="A0AAU4JYV9"/>
<dbReference type="InterPro" id="IPR000383">
    <property type="entry name" value="Xaa-Pro-like_dom"/>
</dbReference>
<dbReference type="GO" id="GO:0016887">
    <property type="term" value="F:ATP hydrolysis activity"/>
    <property type="evidence" value="ECO:0007669"/>
    <property type="project" value="InterPro"/>
</dbReference>
<proteinExistence type="inferred from homology"/>
<comment type="similarity">
    <text evidence="1">Belongs to the ABC transporter superfamily.</text>
</comment>
<evidence type="ECO:0000256" key="5">
    <source>
        <dbReference type="ARBA" id="ARBA00022840"/>
    </source>
</evidence>
<dbReference type="GO" id="GO:0008239">
    <property type="term" value="F:dipeptidyl-peptidase activity"/>
    <property type="evidence" value="ECO:0007669"/>
    <property type="project" value="InterPro"/>
</dbReference>
<feature type="domain" description="ABC transporter" evidence="7">
    <location>
        <begin position="580"/>
        <end position="808"/>
    </location>
</feature>
<evidence type="ECO:0000256" key="4">
    <source>
        <dbReference type="ARBA" id="ARBA00022801"/>
    </source>
</evidence>
<dbReference type="SUPFAM" id="SSF53474">
    <property type="entry name" value="alpha/beta-Hydrolases"/>
    <property type="match status" value="1"/>
</dbReference>
<evidence type="ECO:0000313" key="9">
    <source>
        <dbReference type="Proteomes" id="UP001432128"/>
    </source>
</evidence>
<dbReference type="KEGG" id="whr:OG579_14645"/>
<feature type="transmembrane region" description="Helical" evidence="6">
    <location>
        <begin position="7"/>
        <end position="27"/>
    </location>
</feature>
<keyword evidence="5" id="KW-0067">ATP-binding</keyword>
<keyword evidence="6" id="KW-0472">Membrane</keyword>
<dbReference type="SMART" id="SM00382">
    <property type="entry name" value="AAA"/>
    <property type="match status" value="1"/>
</dbReference>
<dbReference type="InterPro" id="IPR003593">
    <property type="entry name" value="AAA+_ATPase"/>
</dbReference>
<dbReference type="Gene3D" id="2.60.120.260">
    <property type="entry name" value="Galactose-binding domain-like"/>
    <property type="match status" value="1"/>
</dbReference>
<dbReference type="InterPro" id="IPR003439">
    <property type="entry name" value="ABC_transporter-like_ATP-bd"/>
</dbReference>
<evidence type="ECO:0000256" key="2">
    <source>
        <dbReference type="ARBA" id="ARBA00022448"/>
    </source>
</evidence>
<dbReference type="PANTHER" id="PTHR43335">
    <property type="entry name" value="ABC TRANSPORTER, ATP-BINDING PROTEIN"/>
    <property type="match status" value="1"/>
</dbReference>
<evidence type="ECO:0000256" key="6">
    <source>
        <dbReference type="SAM" id="Phobius"/>
    </source>
</evidence>
<dbReference type="GO" id="GO:0005524">
    <property type="term" value="F:ATP binding"/>
    <property type="evidence" value="ECO:0007669"/>
    <property type="project" value="UniProtKB-KW"/>
</dbReference>
<dbReference type="InterPro" id="IPR029058">
    <property type="entry name" value="AB_hydrolase_fold"/>
</dbReference>